<protein>
    <submittedName>
        <fullName evidence="2">Uncharacterized protein</fullName>
    </submittedName>
</protein>
<proteinExistence type="predicted"/>
<dbReference type="EMBL" id="FZNS01000008">
    <property type="protein sequence ID" value="SNR83668.1"/>
    <property type="molecule type" value="Genomic_DNA"/>
</dbReference>
<sequence length="172" mass="18199">MRVHTKNNSARPARSGGEVSPACHFSVPGKAVLTASAAHEKATGQCGARRGRGAFAHVPSTVEASSLWKCAPNSQHDFVSWAFVLREDAGRFGAVVGGQPCRAGLNIIAVVCCPLCRQVCCCTVRPTEEARTNSANQTLKSRCSNGRFMELQRYTLSATTAGIASGTKHHTA</sequence>
<name>A0A238ZL14_9BACT</name>
<evidence type="ECO:0000313" key="3">
    <source>
        <dbReference type="Proteomes" id="UP000198310"/>
    </source>
</evidence>
<feature type="region of interest" description="Disordered" evidence="1">
    <location>
        <begin position="1"/>
        <end position="22"/>
    </location>
</feature>
<accession>A0A238ZL14</accession>
<reference evidence="3" key="1">
    <citation type="submission" date="2017-06" db="EMBL/GenBank/DDBJ databases">
        <authorList>
            <person name="Varghese N."/>
            <person name="Submissions S."/>
        </authorList>
    </citation>
    <scope>NUCLEOTIDE SEQUENCE [LARGE SCALE GENOMIC DNA]</scope>
    <source>
        <strain evidence="3">DSM 28041</strain>
    </source>
</reference>
<keyword evidence="3" id="KW-1185">Reference proteome</keyword>
<organism evidence="2 3">
    <name type="scientific">Hymenobacter mucosus</name>
    <dbReference type="NCBI Taxonomy" id="1411120"/>
    <lineage>
        <taxon>Bacteria</taxon>
        <taxon>Pseudomonadati</taxon>
        <taxon>Bacteroidota</taxon>
        <taxon>Cytophagia</taxon>
        <taxon>Cytophagales</taxon>
        <taxon>Hymenobacteraceae</taxon>
        <taxon>Hymenobacter</taxon>
    </lineage>
</organism>
<evidence type="ECO:0000313" key="2">
    <source>
        <dbReference type="EMBL" id="SNR83668.1"/>
    </source>
</evidence>
<gene>
    <name evidence="2" type="ORF">SAMN06269173_108108</name>
</gene>
<feature type="compositionally biased region" description="Polar residues" evidence="1">
    <location>
        <begin position="1"/>
        <end position="10"/>
    </location>
</feature>
<evidence type="ECO:0000256" key="1">
    <source>
        <dbReference type="SAM" id="MobiDB-lite"/>
    </source>
</evidence>
<dbReference type="AlphaFoldDB" id="A0A238ZL14"/>
<dbReference type="Proteomes" id="UP000198310">
    <property type="component" value="Unassembled WGS sequence"/>
</dbReference>